<evidence type="ECO:0000313" key="11">
    <source>
        <dbReference type="Proteomes" id="UP000534930"/>
    </source>
</evidence>
<keyword evidence="6" id="KW-0744">Spermatogenesis</keyword>
<dbReference type="Gene3D" id="1.25.40.10">
    <property type="entry name" value="Tetratricopeptide repeat domain"/>
    <property type="match status" value="1"/>
</dbReference>
<reference evidence="10 11" key="1">
    <citation type="submission" date="2019-09" db="EMBL/GenBank/DDBJ databases">
        <title>Bird 10,000 Genomes (B10K) Project - Family phase.</title>
        <authorList>
            <person name="Zhang G."/>
        </authorList>
    </citation>
    <scope>NUCLEOTIDE SEQUENCE [LARGE SCALE GENOMIC DNA]</scope>
    <source>
        <strain evidence="10">B10K-DU-001-33</strain>
        <tissue evidence="10">Muscle</tissue>
    </source>
</reference>
<dbReference type="PANTHER" id="PTHR35671">
    <property type="entry name" value="PROTEIN TOPAZ1"/>
    <property type="match status" value="1"/>
</dbReference>
<accession>A0A7K9JDU5</accession>
<evidence type="ECO:0000256" key="2">
    <source>
        <dbReference type="ARBA" id="ARBA00004514"/>
    </source>
</evidence>
<dbReference type="AlphaFoldDB" id="A0A7K9JDU5"/>
<evidence type="ECO:0000256" key="1">
    <source>
        <dbReference type="ARBA" id="ARBA00002132"/>
    </source>
</evidence>
<protein>
    <recommendedName>
        <fullName evidence="3">Protein TOPAZ1</fullName>
    </recommendedName>
    <alternativeName>
        <fullName evidence="7">Testis- and ovary-specific PAZ domain-containing protein 1</fullName>
    </alternativeName>
</protein>
<dbReference type="Proteomes" id="UP000534930">
    <property type="component" value="Unassembled WGS sequence"/>
</dbReference>
<feature type="non-terminal residue" evidence="10">
    <location>
        <position position="1214"/>
    </location>
</feature>
<comment type="caution">
    <text evidence="10">The sequence shown here is derived from an EMBL/GenBank/DDBJ whole genome shotgun (WGS) entry which is preliminary data.</text>
</comment>
<feature type="non-terminal residue" evidence="10">
    <location>
        <position position="1"/>
    </location>
</feature>
<evidence type="ECO:0000256" key="4">
    <source>
        <dbReference type="ARBA" id="ARBA00022490"/>
    </source>
</evidence>
<keyword evidence="4" id="KW-0963">Cytoplasm</keyword>
<sequence length="1214" mass="137185">LQQFTCQRTIPMTGKKFWPVESCARTSEWFLKNHGSISEGKRLLKAAFGDSSDKSSVEAVGHGGVTGNLRQLDLHTSLADITKEITHKKIDPNIDCQTSLETPESSSVDIYETLTMNNENGESPVNTDRSAMIFNHDDVQEVKATLNFTAKHKDENEGDVTERNLSLTVQKVQNGTSTGNTNRINSNPKVSVVNQTFADLNLIKPLTSGNLTKFKIPLCRKKPESKKLESGHSFERKTCSPLELLESTSVPGRQKTGEDAFLISSEQCPLPVMSDAPSPASIQEKADEIDSKDFQHDGSVNLCNELPVLPESFPAYPHPLLDGQPESSVPDFCGTECVLKSSFPGHSGNAVDSLVGLEINDDRKSRGSFSQHRSQNLPDVLEAYNQDVLVIDVIQDDPDLFGTSNEEELALARCENGPVKASSANCIKDTRQYIKPESPVTSEKTYSVEDSFRCMQESGVSSDTENSRNLVLKAEDVKTHNSSRGSSPSGDVREDLLKDRQQSKLDELLTSFDVDEKFELADAVPDVEEENKSEAEKRIISAKIIIRLDQANESNERLSLNDRKVNLFSEATEMKSWTNGYKSSVRNTLLPLKNCGDFEPWKMEKNAIQILDALNLPRKYCRYYFMTSRGCERAKCWFCHVPGQGEEKICMAILRTYISIKESGLLKRAVQIFVQYYKEVTPGPDFASEVLNDLLVSLLNNCLLQEVFQILNAIVQIKTLVAVDVLLKVFEHVASLNIRNAVPTLISTFCKLIDAGMYLELEHFDYILKLLHQLQVSSWEMNTVLNVKSRLKERYFEKTWIFDFNLAVAEIQHCKEKRDWTKLGALYLNARTGCEHFDDLQKLFLSIAEILTKDSETDRPGVPFCNFADAVIKNSHHSEADRLFIGRTGISVMYSYHKVLQWIKGRKVLDKLHELQIHITLLKGLVGAARSASRCQIVNKAAEIFLHSGNLDGATRVLRESEWITDAPLWPCDKMDILNRHNLLCAIVHKYLRKSLYRQAFEVLQNLPGLQKHSDIVDASQYSRLFNKLINACFENKNLGVSSSAVDFMLSKKIAIDFFLLRRLITALGRSSLWSKARTYYKNALSLGCYPELQGNLYHKLLKIPSYLSEVEMLLTIEIFLVSNASDIQSLRTTSQTLQIILKRSEDQTVQNNSSYHMAVERLIQAARLSDPKLFLKHMTMNVNMEEVYSLEHSSALKWLQENMKWAEKVWLFQ</sequence>
<gene>
    <name evidence="10" type="primary">Topaz1</name>
    <name evidence="10" type="ORF">MYIHEB_R14215</name>
</gene>
<comment type="function">
    <text evidence="1">Important for normal spermatogenesis and male fertility. Specifically required for progression to the post-meiotic stages of spermatocyte development. Seems to be necessary for normal expression levels of a number of testis-expressed gene transcripts, although its role in this process is unclear.</text>
</comment>
<proteinExistence type="predicted"/>
<evidence type="ECO:0000256" key="5">
    <source>
        <dbReference type="ARBA" id="ARBA00022782"/>
    </source>
</evidence>
<dbReference type="PANTHER" id="PTHR35671:SF1">
    <property type="entry name" value="PROTEIN TOPAZ1"/>
    <property type="match status" value="1"/>
</dbReference>
<dbReference type="Pfam" id="PF14669">
    <property type="entry name" value="Asp_Glu_race_2"/>
    <property type="match status" value="1"/>
</dbReference>
<dbReference type="InterPro" id="IPR029435">
    <property type="entry name" value="TOPAZ1_dom"/>
</dbReference>
<organism evidence="10 11">
    <name type="scientific">Myiagra hebetior</name>
    <dbReference type="NCBI Taxonomy" id="381031"/>
    <lineage>
        <taxon>Eukaryota</taxon>
        <taxon>Metazoa</taxon>
        <taxon>Chordata</taxon>
        <taxon>Craniata</taxon>
        <taxon>Vertebrata</taxon>
        <taxon>Euteleostomi</taxon>
        <taxon>Archelosauria</taxon>
        <taxon>Archosauria</taxon>
        <taxon>Dinosauria</taxon>
        <taxon>Saurischia</taxon>
        <taxon>Theropoda</taxon>
        <taxon>Coelurosauria</taxon>
        <taxon>Aves</taxon>
        <taxon>Neognathae</taxon>
        <taxon>Neoaves</taxon>
        <taxon>Telluraves</taxon>
        <taxon>Australaves</taxon>
        <taxon>Passeriformes</taxon>
        <taxon>Corvoidea</taxon>
        <taxon>Monarchidae</taxon>
        <taxon>Myiagra</taxon>
    </lineage>
</organism>
<feature type="region of interest" description="Disordered" evidence="8">
    <location>
        <begin position="474"/>
        <end position="494"/>
    </location>
</feature>
<dbReference type="InterPro" id="IPR011990">
    <property type="entry name" value="TPR-like_helical_dom_sf"/>
</dbReference>
<dbReference type="InterPro" id="IPR038952">
    <property type="entry name" value="TOPAZ1"/>
</dbReference>
<dbReference type="GO" id="GO:0005829">
    <property type="term" value="C:cytosol"/>
    <property type="evidence" value="ECO:0007669"/>
    <property type="project" value="UniProtKB-SubCell"/>
</dbReference>
<dbReference type="GO" id="GO:0048137">
    <property type="term" value="P:spermatocyte division"/>
    <property type="evidence" value="ECO:0007669"/>
    <property type="project" value="TreeGrafter"/>
</dbReference>
<dbReference type="EMBL" id="VWZQ01012524">
    <property type="protein sequence ID" value="NXH35795.1"/>
    <property type="molecule type" value="Genomic_DNA"/>
</dbReference>
<feature type="domain" description="Protein TOPAZ1" evidence="9">
    <location>
        <begin position="811"/>
        <end position="986"/>
    </location>
</feature>
<name>A0A7K9JDU5_9CORV</name>
<feature type="compositionally biased region" description="Polar residues" evidence="8">
    <location>
        <begin position="480"/>
        <end position="489"/>
    </location>
</feature>
<evidence type="ECO:0000259" key="9">
    <source>
        <dbReference type="Pfam" id="PF14669"/>
    </source>
</evidence>
<evidence type="ECO:0000256" key="7">
    <source>
        <dbReference type="ARBA" id="ARBA00031943"/>
    </source>
</evidence>
<evidence type="ECO:0000256" key="3">
    <source>
        <dbReference type="ARBA" id="ARBA00016464"/>
    </source>
</evidence>
<keyword evidence="5" id="KW-0221">Differentiation</keyword>
<evidence type="ECO:0000256" key="6">
    <source>
        <dbReference type="ARBA" id="ARBA00022871"/>
    </source>
</evidence>
<comment type="subcellular location">
    <subcellularLocation>
        <location evidence="2">Cytoplasm</location>
        <location evidence="2">Cytosol</location>
    </subcellularLocation>
</comment>
<evidence type="ECO:0000256" key="8">
    <source>
        <dbReference type="SAM" id="MobiDB-lite"/>
    </source>
</evidence>
<dbReference type="GO" id="GO:0030154">
    <property type="term" value="P:cell differentiation"/>
    <property type="evidence" value="ECO:0007669"/>
    <property type="project" value="UniProtKB-KW"/>
</dbReference>
<evidence type="ECO:0000313" key="10">
    <source>
        <dbReference type="EMBL" id="NXH35795.1"/>
    </source>
</evidence>
<keyword evidence="11" id="KW-1185">Reference proteome</keyword>